<keyword evidence="5" id="KW-0067">ATP-binding</keyword>
<organism evidence="9 10">
    <name type="scientific">Striga asiatica</name>
    <name type="common">Asiatic witchweed</name>
    <name type="synonym">Buchnera asiatica</name>
    <dbReference type="NCBI Taxonomy" id="4170"/>
    <lineage>
        <taxon>Eukaryota</taxon>
        <taxon>Viridiplantae</taxon>
        <taxon>Streptophyta</taxon>
        <taxon>Embryophyta</taxon>
        <taxon>Tracheophyta</taxon>
        <taxon>Spermatophyta</taxon>
        <taxon>Magnoliopsida</taxon>
        <taxon>eudicotyledons</taxon>
        <taxon>Gunneridae</taxon>
        <taxon>Pentapetalae</taxon>
        <taxon>asterids</taxon>
        <taxon>lamiids</taxon>
        <taxon>Lamiales</taxon>
        <taxon>Orobanchaceae</taxon>
        <taxon>Buchnereae</taxon>
        <taxon>Striga</taxon>
    </lineage>
</organism>
<dbReference type="SUPFAM" id="SSF52402">
    <property type="entry name" value="Adenine nucleotide alpha hydrolases-like"/>
    <property type="match status" value="1"/>
</dbReference>
<dbReference type="NCBIfam" id="TIGR02432">
    <property type="entry name" value="lysidine_TilS_N"/>
    <property type="match status" value="1"/>
</dbReference>
<feature type="compositionally biased region" description="Basic and acidic residues" evidence="7">
    <location>
        <begin position="188"/>
        <end position="201"/>
    </location>
</feature>
<evidence type="ECO:0000313" key="10">
    <source>
        <dbReference type="Proteomes" id="UP000325081"/>
    </source>
</evidence>
<keyword evidence="2" id="KW-0436">Ligase</keyword>
<proteinExistence type="inferred from homology"/>
<evidence type="ECO:0000256" key="1">
    <source>
        <dbReference type="ARBA" id="ARBA00013267"/>
    </source>
</evidence>
<dbReference type="EMBL" id="BKCP01009070">
    <property type="protein sequence ID" value="GER50120.1"/>
    <property type="molecule type" value="Genomic_DNA"/>
</dbReference>
<evidence type="ECO:0000256" key="6">
    <source>
        <dbReference type="ARBA" id="ARBA00048539"/>
    </source>
</evidence>
<evidence type="ECO:0000259" key="8">
    <source>
        <dbReference type="Pfam" id="PF01171"/>
    </source>
</evidence>
<dbReference type="PANTHER" id="PTHR43033:SF5">
    <property type="entry name" value="TRNA(ILE)-LYSIDINE SYNTHETASE"/>
    <property type="match status" value="1"/>
</dbReference>
<gene>
    <name evidence="9" type="ORF">STAS_27404</name>
</gene>
<dbReference type="PANTHER" id="PTHR43033">
    <property type="entry name" value="TRNA(ILE)-LYSIDINE SYNTHASE-RELATED"/>
    <property type="match status" value="1"/>
</dbReference>
<evidence type="ECO:0000256" key="2">
    <source>
        <dbReference type="ARBA" id="ARBA00022598"/>
    </source>
</evidence>
<dbReference type="Gene3D" id="3.90.70.80">
    <property type="match status" value="1"/>
</dbReference>
<keyword evidence="4" id="KW-0547">Nucleotide-binding</keyword>
<dbReference type="InterPro" id="IPR014729">
    <property type="entry name" value="Rossmann-like_a/b/a_fold"/>
</dbReference>
<name>A0A5A7QXR9_STRAF</name>
<dbReference type="GO" id="GO:0008033">
    <property type="term" value="P:tRNA processing"/>
    <property type="evidence" value="ECO:0007669"/>
    <property type="project" value="UniProtKB-KW"/>
</dbReference>
<sequence length="1312" mass="148871">MSRSDDFVIDNTAEFTVEEDFATSEELLNWVNNVAKSLGVVVIKKRSKFSRKNELRKMWLRCDRGGEYKDIGSIEITAETCGCQLRTSCGLPCAHELNFYMKEDLFIPLQEIDVFWRTLDIPDPTVEEEDDVTCDAELERFKKGFADQPKSGKVSFLRKLRGIFEPSTYIVGEPSVHKNIRGRPSSKSSKDKQVLPNESRRHSCSSYRPAVQSELNEPPRHSEYVYRDLPPKVDPPQCSSYMPFSFDLNDLPPMSEQNFVYQDPAPSTQYGYDHYELPQQNEYYYQQPIMEEPTRYTHPLIHEIPSFFQPYVIGIEDVEGDGNCGFRSVAVAIGRDQHDWPSIRHELLQELHTNKKHYKIFFGDYYKVVEHSFKFQGIGFAPIEHWIKMPETGLVIANKYNCIFYFLTDAGSYTFFPLWTSPQAPELNQSIAIAFVHGNHFVKVDLQNGHPMPKVSPYKSVCMKEWRQMYKDRLQFPLCISITSTLVQFLRISSKSVKLVATSSPTEDSKAPNLYPAIPPLYPVALLLFRHIRSKLHEHPILDIRKEGLSRSYESLVLANIYGPKLHRRACSFSMSCRASAPAYMAARGVLTPLRVHSKAAAWTPPVFFPPFISWLGQSSRPLLRLRLFCTLHRQPPGIDLSKYTEKFAQRMAMAGIKPHHRLAIAVSGGPDSIALCVLTAAWKCNKFDAADKQRNKSTDGLLAIVVDHGLRVESAEEANIVYNRVQDMGIKCVVVRCEWLDGRPKPGHLQEAARNKRYETLQNICIEQKISVLLVAHHADDQAELFILRLSRNSGVLGLAGMAFVSQMFAEFPDSSGKGSNANGMLLVRPLLEFTKDDMYDICRASTRQWVEDPTNKSPLYARNRIRMSLHNISSPIFKAELQSAISACRRTRVHVDRLCHQLLNHVVTIMPVCFLNSDVLCWSVYIQFICVLLKTNSTEIILCLLLDVMLDYFAPPLLQPKIQMQHGYAVIDLENLRSMEVKDIYLAKCVALLLQFISQRHKPVRGSAMKLLISYLSTFPCKTSLDVACCYLCPAPGSKGTKVIICCSVDSGLPITMKLCGKGQYCPGNSDLDEIITESESYLDEHSPDSSSIPFLDVNSSESVLDEAKRHGILSDSTYRTIISLQKEESDNFRSRADSNTDLVSEDYDRPSCANPITFICPGQVGYFMNRLVLDWKVCNCFCSYCFMGDEIVAKVRLMIDADWIYLSDLSKKTNLGKGKIIEYAVLSARRGLELLKPIPVAARRSMPVLVNSEGVLLSIPLFSVHGYLWAEDIARSCSSQSRAPTLQDKIWVELLEEYHWGRMQCNCLV</sequence>
<dbReference type="Pfam" id="PF01171">
    <property type="entry name" value="ATP_bind_3"/>
    <property type="match status" value="1"/>
</dbReference>
<dbReference type="InterPro" id="IPR011063">
    <property type="entry name" value="TilS/TtcA_N"/>
</dbReference>
<keyword evidence="10" id="KW-1185">Reference proteome</keyword>
<dbReference type="OrthoDB" id="1708151at2759"/>
<accession>A0A5A7QXR9</accession>
<evidence type="ECO:0000256" key="5">
    <source>
        <dbReference type="ARBA" id="ARBA00022840"/>
    </source>
</evidence>
<evidence type="ECO:0000256" key="7">
    <source>
        <dbReference type="SAM" id="MobiDB-lite"/>
    </source>
</evidence>
<feature type="domain" description="tRNA(Ile)-lysidine/2-thiocytidine synthase N-terminal" evidence="8">
    <location>
        <begin position="663"/>
        <end position="869"/>
    </location>
</feature>
<evidence type="ECO:0000256" key="4">
    <source>
        <dbReference type="ARBA" id="ARBA00022741"/>
    </source>
</evidence>
<reference evidence="10" key="1">
    <citation type="journal article" date="2019" name="Curr. Biol.">
        <title>Genome Sequence of Striga asiatica Provides Insight into the Evolution of Plant Parasitism.</title>
        <authorList>
            <person name="Yoshida S."/>
            <person name="Kim S."/>
            <person name="Wafula E.K."/>
            <person name="Tanskanen J."/>
            <person name="Kim Y.M."/>
            <person name="Honaas L."/>
            <person name="Yang Z."/>
            <person name="Spallek T."/>
            <person name="Conn C.E."/>
            <person name="Ichihashi Y."/>
            <person name="Cheong K."/>
            <person name="Cui S."/>
            <person name="Der J.P."/>
            <person name="Gundlach H."/>
            <person name="Jiao Y."/>
            <person name="Hori C."/>
            <person name="Ishida J.K."/>
            <person name="Kasahara H."/>
            <person name="Kiba T."/>
            <person name="Kim M.S."/>
            <person name="Koo N."/>
            <person name="Laohavisit A."/>
            <person name="Lee Y.H."/>
            <person name="Lumba S."/>
            <person name="McCourt P."/>
            <person name="Mortimer J.C."/>
            <person name="Mutuku J.M."/>
            <person name="Nomura T."/>
            <person name="Sasaki-Sekimoto Y."/>
            <person name="Seto Y."/>
            <person name="Wang Y."/>
            <person name="Wakatake T."/>
            <person name="Sakakibara H."/>
            <person name="Demura T."/>
            <person name="Yamaguchi S."/>
            <person name="Yoneyama K."/>
            <person name="Manabe R.I."/>
            <person name="Nelson D.C."/>
            <person name="Schulman A.H."/>
            <person name="Timko M.P."/>
            <person name="dePamphilis C.W."/>
            <person name="Choi D."/>
            <person name="Shirasu K."/>
        </authorList>
    </citation>
    <scope>NUCLEOTIDE SEQUENCE [LARGE SCALE GENOMIC DNA]</scope>
    <source>
        <strain evidence="10">cv. UVA1</strain>
    </source>
</reference>
<dbReference type="InterPro" id="IPR012094">
    <property type="entry name" value="tRNA_Ile_lys_synt"/>
</dbReference>
<protein>
    <recommendedName>
        <fullName evidence="1">tRNA(Ile)-lysidine synthetase</fullName>
        <ecNumber evidence="1">6.3.4.19</ecNumber>
    </recommendedName>
</protein>
<feature type="region of interest" description="Disordered" evidence="7">
    <location>
        <begin position="175"/>
        <end position="220"/>
    </location>
</feature>
<dbReference type="CDD" id="cd22744">
    <property type="entry name" value="OTU"/>
    <property type="match status" value="1"/>
</dbReference>
<dbReference type="GO" id="GO:0005524">
    <property type="term" value="F:ATP binding"/>
    <property type="evidence" value="ECO:0007669"/>
    <property type="project" value="UniProtKB-KW"/>
</dbReference>
<dbReference type="Gene3D" id="3.40.50.620">
    <property type="entry name" value="HUPs"/>
    <property type="match status" value="1"/>
</dbReference>
<comment type="caution">
    <text evidence="9">The sequence shown here is derived from an EMBL/GenBank/DDBJ whole genome shotgun (WGS) entry which is preliminary data.</text>
</comment>
<keyword evidence="3" id="KW-0819">tRNA processing</keyword>
<evidence type="ECO:0000313" key="9">
    <source>
        <dbReference type="EMBL" id="GER50120.1"/>
    </source>
</evidence>
<comment type="catalytic activity">
    <reaction evidence="6">
        <text>cytidine(34) in tRNA(Ile2) + L-lysine + ATP = lysidine(34) in tRNA(Ile2) + AMP + diphosphate + H(+)</text>
        <dbReference type="Rhea" id="RHEA:43744"/>
        <dbReference type="Rhea" id="RHEA-COMP:10625"/>
        <dbReference type="Rhea" id="RHEA-COMP:10670"/>
        <dbReference type="ChEBI" id="CHEBI:15378"/>
        <dbReference type="ChEBI" id="CHEBI:30616"/>
        <dbReference type="ChEBI" id="CHEBI:32551"/>
        <dbReference type="ChEBI" id="CHEBI:33019"/>
        <dbReference type="ChEBI" id="CHEBI:82748"/>
        <dbReference type="ChEBI" id="CHEBI:83665"/>
        <dbReference type="ChEBI" id="CHEBI:456215"/>
        <dbReference type="EC" id="6.3.4.19"/>
    </reaction>
</comment>
<dbReference type="HAMAP" id="MF_01161">
    <property type="entry name" value="tRNA_Ile_lys_synt"/>
    <property type="match status" value="1"/>
</dbReference>
<dbReference type="GO" id="GO:0032267">
    <property type="term" value="F:tRNA(Ile)-lysidine synthase activity"/>
    <property type="evidence" value="ECO:0007669"/>
    <property type="project" value="UniProtKB-EC"/>
</dbReference>
<dbReference type="InterPro" id="IPR012795">
    <property type="entry name" value="tRNA_Ile_lys_synt_N"/>
</dbReference>
<dbReference type="Proteomes" id="UP000325081">
    <property type="component" value="Unassembled WGS sequence"/>
</dbReference>
<dbReference type="EC" id="6.3.4.19" evidence="1"/>
<dbReference type="CDD" id="cd01992">
    <property type="entry name" value="TilS_N"/>
    <property type="match status" value="1"/>
</dbReference>
<evidence type="ECO:0000256" key="3">
    <source>
        <dbReference type="ARBA" id="ARBA00022694"/>
    </source>
</evidence>